<dbReference type="GO" id="GO:0044780">
    <property type="term" value="P:bacterial-type flagellum assembly"/>
    <property type="evidence" value="ECO:0007669"/>
    <property type="project" value="InterPro"/>
</dbReference>
<dbReference type="AlphaFoldDB" id="A0A3S8RT41"/>
<dbReference type="Proteomes" id="UP000273145">
    <property type="component" value="Chromosome"/>
</dbReference>
<keyword evidence="2" id="KW-0282">Flagellum</keyword>
<sequence length="166" mass="19414">MSVYQIISTLKKLNEVHVQLLEIGKEKQQAIIKNDSFVLTTLMTKENRLLKKMDDIEVQRGEAVTSFLSEKGIRSQLNLTVSEISRLVFDPDEKRELLEIRDLLVDNTMQLKKQNEHTKELLEQSLHFIDFSLNLIFGVDEDMIYRKPTDQQPTLTNRNNYFDTKA</sequence>
<dbReference type="KEGG" id="plen:EIM92_06575"/>
<dbReference type="Gene3D" id="1.20.58.300">
    <property type="entry name" value="FlgN-like"/>
    <property type="match status" value="1"/>
</dbReference>
<evidence type="ECO:0000313" key="3">
    <source>
        <dbReference type="Proteomes" id="UP000273145"/>
    </source>
</evidence>
<keyword evidence="1" id="KW-1005">Bacterial flagellum biogenesis</keyword>
<accession>A0A3S8RT41</accession>
<dbReference type="EMBL" id="CP034248">
    <property type="protein sequence ID" value="AZK45907.1"/>
    <property type="molecule type" value="Genomic_DNA"/>
</dbReference>
<dbReference type="Pfam" id="PF05130">
    <property type="entry name" value="FlgN"/>
    <property type="match status" value="1"/>
</dbReference>
<evidence type="ECO:0000256" key="1">
    <source>
        <dbReference type="ARBA" id="ARBA00022795"/>
    </source>
</evidence>
<dbReference type="InterPro" id="IPR007809">
    <property type="entry name" value="FlgN-like"/>
</dbReference>
<dbReference type="InterPro" id="IPR036679">
    <property type="entry name" value="FlgN-like_sf"/>
</dbReference>
<proteinExistence type="predicted"/>
<protein>
    <submittedName>
        <fullName evidence="2">Flagellar protein FlgN</fullName>
    </submittedName>
</protein>
<organism evidence="2 3">
    <name type="scientific">Paenibacillus lentus</name>
    <dbReference type="NCBI Taxonomy" id="1338368"/>
    <lineage>
        <taxon>Bacteria</taxon>
        <taxon>Bacillati</taxon>
        <taxon>Bacillota</taxon>
        <taxon>Bacilli</taxon>
        <taxon>Bacillales</taxon>
        <taxon>Paenibacillaceae</taxon>
        <taxon>Paenibacillus</taxon>
    </lineage>
</organism>
<keyword evidence="3" id="KW-1185">Reference proteome</keyword>
<dbReference type="OrthoDB" id="2660802at2"/>
<keyword evidence="2" id="KW-0966">Cell projection</keyword>
<dbReference type="SUPFAM" id="SSF140566">
    <property type="entry name" value="FlgN-like"/>
    <property type="match status" value="1"/>
</dbReference>
<gene>
    <name evidence="2" type="ORF">EIM92_06575</name>
</gene>
<evidence type="ECO:0000313" key="2">
    <source>
        <dbReference type="EMBL" id="AZK45907.1"/>
    </source>
</evidence>
<dbReference type="RefSeq" id="WP_125082001.1">
    <property type="nucleotide sequence ID" value="NZ_CP034248.1"/>
</dbReference>
<name>A0A3S8RT41_9BACL</name>
<reference evidence="2 3" key="1">
    <citation type="submission" date="2018-11" db="EMBL/GenBank/DDBJ databases">
        <title>Genome sequencing of Paenibacillus lentus DSM25539(T).</title>
        <authorList>
            <person name="Kook J.-K."/>
            <person name="Park S.-N."/>
            <person name="Lim Y.K."/>
        </authorList>
    </citation>
    <scope>NUCLEOTIDE SEQUENCE [LARGE SCALE GENOMIC DNA]</scope>
    <source>
        <strain evidence="2 3">DSM 25539</strain>
    </source>
</reference>
<keyword evidence="2" id="KW-0969">Cilium</keyword>